<evidence type="ECO:0000313" key="4">
    <source>
        <dbReference type="Proteomes" id="UP001152836"/>
    </source>
</evidence>
<keyword evidence="4" id="KW-1185">Reference proteome</keyword>
<evidence type="ECO:0000256" key="2">
    <source>
        <dbReference type="SAM" id="MobiDB-lite"/>
    </source>
</evidence>
<reference evidence="3" key="1">
    <citation type="submission" date="2022-06" db="EMBL/GenBank/DDBJ databases">
        <authorList>
            <person name="Andreotti S."/>
            <person name="Wyler E."/>
        </authorList>
    </citation>
    <scope>NUCLEOTIDE SEQUENCE</scope>
</reference>
<proteinExistence type="predicted"/>
<gene>
    <name evidence="3" type="primary">Zwint</name>
    <name evidence="3" type="ORF">PHOROB_LOCUS7256</name>
</gene>
<dbReference type="InterPro" id="IPR029092">
    <property type="entry name" value="Zwint-1"/>
</dbReference>
<name>A0AAU9ZCH8_PHORO</name>
<dbReference type="GO" id="GO:0000776">
    <property type="term" value="C:kinetochore"/>
    <property type="evidence" value="ECO:0007669"/>
    <property type="project" value="InterPro"/>
</dbReference>
<feature type="region of interest" description="Disordered" evidence="2">
    <location>
        <begin position="1"/>
        <end position="25"/>
    </location>
</feature>
<dbReference type="AlphaFoldDB" id="A0AAU9ZCH8"/>
<dbReference type="PANTHER" id="PTHR31504:SF1">
    <property type="entry name" value="ZW10 INTERACTOR"/>
    <property type="match status" value="1"/>
</dbReference>
<comment type="caution">
    <text evidence="3">The sequence shown here is derived from an EMBL/GenBank/DDBJ whole genome shotgun (WGS) entry which is preliminary data.</text>
</comment>
<keyword evidence="1" id="KW-0175">Coiled coil</keyword>
<evidence type="ECO:0000313" key="3">
    <source>
        <dbReference type="EMBL" id="CAH6789805.1"/>
    </source>
</evidence>
<dbReference type="Pfam" id="PF15556">
    <property type="entry name" value="Zwint"/>
    <property type="match status" value="1"/>
</dbReference>
<evidence type="ECO:0000256" key="1">
    <source>
        <dbReference type="SAM" id="Coils"/>
    </source>
</evidence>
<feature type="coiled-coil region" evidence="1">
    <location>
        <begin position="136"/>
        <end position="230"/>
    </location>
</feature>
<dbReference type="PANTHER" id="PTHR31504">
    <property type="entry name" value="ZW10 INTERACTOR ZWINT"/>
    <property type="match status" value="1"/>
</dbReference>
<sequence length="256" mass="29753">MREKERKIPRTIHAAAHSSRHRVRQKERRVLAEVAGILEPVGLQEEAELQARVLEEFVKNSRKKDKLLCSQLQVVNFLQNFLAQEDTAQSPDTLVSEDTSRQKASEVKEQWKELKATYQRHVEAIKCGLTQVIPQVEEAQRKYTELQEAYEHLQAKKQEVVKKQEASQKKWELHQKNLQCLAEITAKVKELKARTQQKLDQSNQELENLKQQAEQEQDKLRRNKTYLQLLCTLQKKPLVSEAKAEDMGNALLPESL</sequence>
<dbReference type="EMBL" id="CALSGD010001418">
    <property type="protein sequence ID" value="CAH6789805.1"/>
    <property type="molecule type" value="Genomic_DNA"/>
</dbReference>
<protein>
    <submittedName>
        <fullName evidence="3">Zwint protein</fullName>
    </submittedName>
</protein>
<accession>A0AAU9ZCH8</accession>
<dbReference type="Proteomes" id="UP001152836">
    <property type="component" value="Unassembled WGS sequence"/>
</dbReference>
<organism evidence="3 4">
    <name type="scientific">Phodopus roborovskii</name>
    <name type="common">Roborovski's desert hamster</name>
    <name type="synonym">Cricetulus roborovskii</name>
    <dbReference type="NCBI Taxonomy" id="109678"/>
    <lineage>
        <taxon>Eukaryota</taxon>
        <taxon>Metazoa</taxon>
        <taxon>Chordata</taxon>
        <taxon>Craniata</taxon>
        <taxon>Vertebrata</taxon>
        <taxon>Euteleostomi</taxon>
        <taxon>Mammalia</taxon>
        <taxon>Eutheria</taxon>
        <taxon>Euarchontoglires</taxon>
        <taxon>Glires</taxon>
        <taxon>Rodentia</taxon>
        <taxon>Myomorpha</taxon>
        <taxon>Muroidea</taxon>
        <taxon>Cricetidae</taxon>
        <taxon>Cricetinae</taxon>
        <taxon>Phodopus</taxon>
    </lineage>
</organism>